<evidence type="ECO:0000259" key="8">
    <source>
        <dbReference type="PROSITE" id="PS50405"/>
    </source>
</evidence>
<evidence type="ECO:0000313" key="9">
    <source>
        <dbReference type="EMBL" id="CAG9797181.1"/>
    </source>
</evidence>
<organism evidence="9 10">
    <name type="scientific">Chironomus riparius</name>
    <dbReference type="NCBI Taxonomy" id="315576"/>
    <lineage>
        <taxon>Eukaryota</taxon>
        <taxon>Metazoa</taxon>
        <taxon>Ecdysozoa</taxon>
        <taxon>Arthropoda</taxon>
        <taxon>Hexapoda</taxon>
        <taxon>Insecta</taxon>
        <taxon>Pterygota</taxon>
        <taxon>Neoptera</taxon>
        <taxon>Endopterygota</taxon>
        <taxon>Diptera</taxon>
        <taxon>Nematocera</taxon>
        <taxon>Chironomoidea</taxon>
        <taxon>Chironomidae</taxon>
        <taxon>Chironominae</taxon>
        <taxon>Chironomus</taxon>
    </lineage>
</organism>
<feature type="domain" description="GST C-terminal" evidence="8">
    <location>
        <begin position="90"/>
        <end position="216"/>
    </location>
</feature>
<dbReference type="Gene3D" id="1.20.1050.10">
    <property type="match status" value="1"/>
</dbReference>
<name>A0A9N9WKS0_9DIPT</name>
<evidence type="ECO:0000256" key="6">
    <source>
        <dbReference type="ARBA" id="ARBA00047960"/>
    </source>
</evidence>
<dbReference type="GO" id="GO:0006749">
    <property type="term" value="P:glutathione metabolic process"/>
    <property type="evidence" value="ECO:0007669"/>
    <property type="project" value="TreeGrafter"/>
</dbReference>
<dbReference type="PANTHER" id="PTHR43969">
    <property type="entry name" value="GLUTATHIONE S TRANSFERASE D10, ISOFORM A-RELATED"/>
    <property type="match status" value="1"/>
</dbReference>
<dbReference type="InterPro" id="IPR036282">
    <property type="entry name" value="Glutathione-S-Trfase_C_sf"/>
</dbReference>
<dbReference type="InterPro" id="IPR040079">
    <property type="entry name" value="Glutathione_S-Trfase"/>
</dbReference>
<dbReference type="OrthoDB" id="2309723at2759"/>
<reference evidence="9" key="1">
    <citation type="submission" date="2022-01" db="EMBL/GenBank/DDBJ databases">
        <authorList>
            <person name="King R."/>
        </authorList>
    </citation>
    <scope>NUCLEOTIDE SEQUENCE</scope>
</reference>
<evidence type="ECO:0000259" key="7">
    <source>
        <dbReference type="PROSITE" id="PS50404"/>
    </source>
</evidence>
<sequence>MNSKLILYYLSGSMPSRACYLLMKTLNLDFEIKEVFIPKKEHFSEDFAKLNPLKKIPVLVDDDYVLYESRAILAYLINSRRPGDSLYPIDPKERGKVDQRLYYDASVFLPNMLSVIVPVIVHDKNEVSQNLKKPIEESLTVLDNYLKENEFIATNNLTIADFSIVPSVTTAKEFGFDLSKYPKLSAWHDKLEKLLPGFEENVHGSKVNAASMKKRLDGAIFQF</sequence>
<dbReference type="SUPFAM" id="SSF47616">
    <property type="entry name" value="GST C-terminal domain-like"/>
    <property type="match status" value="1"/>
</dbReference>
<reference evidence="9" key="2">
    <citation type="submission" date="2022-10" db="EMBL/GenBank/DDBJ databases">
        <authorList>
            <consortium name="ENA_rothamsted_submissions"/>
            <consortium name="culmorum"/>
            <person name="King R."/>
        </authorList>
    </citation>
    <scope>NUCLEOTIDE SEQUENCE</scope>
</reference>
<proteinExistence type="inferred from homology"/>
<dbReference type="PROSITE" id="PS50404">
    <property type="entry name" value="GST_NTER"/>
    <property type="match status" value="1"/>
</dbReference>
<dbReference type="PANTHER" id="PTHR43969:SF9">
    <property type="entry name" value="GLUTATHIONE S TRANSFERASE D10, ISOFORM A-RELATED"/>
    <property type="match status" value="1"/>
</dbReference>
<evidence type="ECO:0000256" key="5">
    <source>
        <dbReference type="ARBA" id="ARBA00041523"/>
    </source>
</evidence>
<dbReference type="SFLD" id="SFLDG01153">
    <property type="entry name" value="Main.4:_Theta-like"/>
    <property type="match status" value="1"/>
</dbReference>
<dbReference type="GO" id="GO:0004364">
    <property type="term" value="F:glutathione transferase activity"/>
    <property type="evidence" value="ECO:0007669"/>
    <property type="project" value="UniProtKB-EC"/>
</dbReference>
<dbReference type="Proteomes" id="UP001153620">
    <property type="component" value="Chromosome 1"/>
</dbReference>
<dbReference type="InterPro" id="IPR004045">
    <property type="entry name" value="Glutathione_S-Trfase_N"/>
</dbReference>
<dbReference type="SUPFAM" id="SSF52833">
    <property type="entry name" value="Thioredoxin-like"/>
    <property type="match status" value="1"/>
</dbReference>
<dbReference type="SFLD" id="SFLDG00358">
    <property type="entry name" value="Main_(cytGST)"/>
    <property type="match status" value="1"/>
</dbReference>
<keyword evidence="10" id="KW-1185">Reference proteome</keyword>
<evidence type="ECO:0000313" key="10">
    <source>
        <dbReference type="Proteomes" id="UP001153620"/>
    </source>
</evidence>
<dbReference type="SFLD" id="SFLDS00019">
    <property type="entry name" value="Glutathione_Transferase_(cytos"/>
    <property type="match status" value="1"/>
</dbReference>
<keyword evidence="4" id="KW-0808">Transferase</keyword>
<gene>
    <name evidence="9" type="ORF">CHIRRI_LOCUS181</name>
</gene>
<dbReference type="InterPro" id="IPR010987">
    <property type="entry name" value="Glutathione-S-Trfase_C-like"/>
</dbReference>
<evidence type="ECO:0000256" key="4">
    <source>
        <dbReference type="ARBA" id="ARBA00022679"/>
    </source>
</evidence>
<dbReference type="Pfam" id="PF02798">
    <property type="entry name" value="GST_N"/>
    <property type="match status" value="1"/>
</dbReference>
<evidence type="ECO:0000256" key="1">
    <source>
        <dbReference type="ARBA" id="ARBA00009899"/>
    </source>
</evidence>
<comment type="subunit">
    <text evidence="2">Homodimer.</text>
</comment>
<evidence type="ECO:0000256" key="3">
    <source>
        <dbReference type="ARBA" id="ARBA00012452"/>
    </source>
</evidence>
<evidence type="ECO:0000256" key="2">
    <source>
        <dbReference type="ARBA" id="ARBA00011738"/>
    </source>
</evidence>
<dbReference type="InterPro" id="IPR004046">
    <property type="entry name" value="GST_C"/>
</dbReference>
<dbReference type="EC" id="2.5.1.18" evidence="3"/>
<feature type="domain" description="GST N-terminal" evidence="7">
    <location>
        <begin position="3"/>
        <end position="84"/>
    </location>
</feature>
<accession>A0A9N9WKS0</accession>
<dbReference type="PROSITE" id="PS50405">
    <property type="entry name" value="GST_CTER"/>
    <property type="match status" value="1"/>
</dbReference>
<comment type="similarity">
    <text evidence="1">Belongs to the GST superfamily. Theta family.</text>
</comment>
<dbReference type="FunFam" id="1.20.1050.10:FF:000007">
    <property type="entry name" value="Glutathione S-transferase 1-1"/>
    <property type="match status" value="1"/>
</dbReference>
<dbReference type="Pfam" id="PF00043">
    <property type="entry name" value="GST_C"/>
    <property type="match status" value="1"/>
</dbReference>
<dbReference type="CDD" id="cd03177">
    <property type="entry name" value="GST_C_Delta_Epsilon"/>
    <property type="match status" value="1"/>
</dbReference>
<protein>
    <recommendedName>
        <fullName evidence="3">glutathione transferase</fullName>
        <ecNumber evidence="3">2.5.1.18</ecNumber>
    </recommendedName>
    <alternativeName>
        <fullName evidence="5">GST class-theta</fullName>
    </alternativeName>
</protein>
<dbReference type="EMBL" id="OU895877">
    <property type="protein sequence ID" value="CAG9797181.1"/>
    <property type="molecule type" value="Genomic_DNA"/>
</dbReference>
<dbReference type="InterPro" id="IPR036249">
    <property type="entry name" value="Thioredoxin-like_sf"/>
</dbReference>
<dbReference type="Gene3D" id="3.40.30.10">
    <property type="entry name" value="Glutaredoxin"/>
    <property type="match status" value="1"/>
</dbReference>
<comment type="catalytic activity">
    <reaction evidence="6">
        <text>RX + glutathione = an S-substituted glutathione + a halide anion + H(+)</text>
        <dbReference type="Rhea" id="RHEA:16437"/>
        <dbReference type="ChEBI" id="CHEBI:15378"/>
        <dbReference type="ChEBI" id="CHEBI:16042"/>
        <dbReference type="ChEBI" id="CHEBI:17792"/>
        <dbReference type="ChEBI" id="CHEBI:57925"/>
        <dbReference type="ChEBI" id="CHEBI:90779"/>
        <dbReference type="EC" id="2.5.1.18"/>
    </reaction>
</comment>
<dbReference type="AlphaFoldDB" id="A0A9N9WKS0"/>